<dbReference type="GO" id="GO:0005737">
    <property type="term" value="C:cytoplasm"/>
    <property type="evidence" value="ECO:0007669"/>
    <property type="project" value="TreeGrafter"/>
</dbReference>
<proteinExistence type="predicted"/>
<dbReference type="HOGENOM" id="CLU_1751807_0_0_1"/>
<dbReference type="GO" id="GO:0007264">
    <property type="term" value="P:small GTPase-mediated signal transduction"/>
    <property type="evidence" value="ECO:0007669"/>
    <property type="project" value="InterPro"/>
</dbReference>
<reference evidence="2" key="2">
    <citation type="submission" date="2015-06" db="UniProtKB">
        <authorList>
            <consortium name="EnsemblMetazoa"/>
        </authorList>
    </citation>
    <scope>IDENTIFICATION</scope>
</reference>
<accession>T1GB51</accession>
<name>T1GB51_MEGSC</name>
<dbReference type="PANTHER" id="PTHR45653:SF12">
    <property type="entry name" value="SPONGE, ISOFORM E"/>
    <property type="match status" value="1"/>
</dbReference>
<dbReference type="EMBL" id="CAQQ02129188">
    <property type="status" value="NOT_ANNOTATED_CDS"/>
    <property type="molecule type" value="Genomic_DNA"/>
</dbReference>
<protein>
    <recommendedName>
        <fullName evidence="1">Dedicator of cytokinesis TPR repeats region domain-containing protein</fullName>
    </recommendedName>
</protein>
<keyword evidence="3" id="KW-1185">Reference proteome</keyword>
<dbReference type="GO" id="GO:0005085">
    <property type="term" value="F:guanyl-nucleotide exchange factor activity"/>
    <property type="evidence" value="ECO:0007669"/>
    <property type="project" value="InterPro"/>
</dbReference>
<dbReference type="GO" id="GO:0005886">
    <property type="term" value="C:plasma membrane"/>
    <property type="evidence" value="ECO:0007669"/>
    <property type="project" value="TreeGrafter"/>
</dbReference>
<organism evidence="2 3">
    <name type="scientific">Megaselia scalaris</name>
    <name type="common">Humpbacked fly</name>
    <name type="synonym">Phora scalaris</name>
    <dbReference type="NCBI Taxonomy" id="36166"/>
    <lineage>
        <taxon>Eukaryota</taxon>
        <taxon>Metazoa</taxon>
        <taxon>Ecdysozoa</taxon>
        <taxon>Arthropoda</taxon>
        <taxon>Hexapoda</taxon>
        <taxon>Insecta</taxon>
        <taxon>Pterygota</taxon>
        <taxon>Neoptera</taxon>
        <taxon>Endopterygota</taxon>
        <taxon>Diptera</taxon>
        <taxon>Brachycera</taxon>
        <taxon>Muscomorpha</taxon>
        <taxon>Platypezoidea</taxon>
        <taxon>Phoridae</taxon>
        <taxon>Megaseliini</taxon>
        <taxon>Megaselia</taxon>
    </lineage>
</organism>
<evidence type="ECO:0000259" key="1">
    <source>
        <dbReference type="Pfam" id="PF23554"/>
    </source>
</evidence>
<dbReference type="GO" id="GO:0031267">
    <property type="term" value="F:small GTPase binding"/>
    <property type="evidence" value="ECO:0007669"/>
    <property type="project" value="TreeGrafter"/>
</dbReference>
<feature type="domain" description="Dedicator of cytokinesis TPR repeats region" evidence="1">
    <location>
        <begin position="1"/>
        <end position="145"/>
    </location>
</feature>
<dbReference type="AlphaFoldDB" id="T1GB51"/>
<dbReference type="InterPro" id="IPR026791">
    <property type="entry name" value="DOCK"/>
</dbReference>
<evidence type="ECO:0000313" key="2">
    <source>
        <dbReference type="EnsemblMetazoa" id="MESCA000472-PA"/>
    </source>
</evidence>
<dbReference type="EnsemblMetazoa" id="MESCA000472-RA">
    <property type="protein sequence ID" value="MESCA000472-PA"/>
    <property type="gene ID" value="MESCA000472"/>
</dbReference>
<dbReference type="STRING" id="36166.T1GB51"/>
<dbReference type="PANTHER" id="PTHR45653">
    <property type="entry name" value="DEDICATOR OF CYTOKINESIS"/>
    <property type="match status" value="1"/>
</dbReference>
<sequence length="149" mass="17651">MASNNVIRKSLEEFSNPLVYKFLQHDRFDMELWCEYFKVVVCFVTQSTLQIEKYPELKKRQVLQNYGDMRVTMGFQVLSMWSQLGDKKCNFIPFMIGPILEITLVPETSLRKSTIEVFYDMIQCEQHESERDGKVDLVEKQNHKISQNI</sequence>
<dbReference type="InterPro" id="IPR056372">
    <property type="entry name" value="TPR_DOCK"/>
</dbReference>
<dbReference type="Pfam" id="PF23554">
    <property type="entry name" value="TPR_DOCK"/>
    <property type="match status" value="1"/>
</dbReference>
<evidence type="ECO:0000313" key="3">
    <source>
        <dbReference type="Proteomes" id="UP000015102"/>
    </source>
</evidence>
<reference evidence="3" key="1">
    <citation type="submission" date="2013-02" db="EMBL/GenBank/DDBJ databases">
        <authorList>
            <person name="Hughes D."/>
        </authorList>
    </citation>
    <scope>NUCLEOTIDE SEQUENCE</scope>
    <source>
        <strain>Durham</strain>
        <strain evidence="3">NC isolate 2 -- Noor lab</strain>
    </source>
</reference>
<dbReference type="Proteomes" id="UP000015102">
    <property type="component" value="Unassembled WGS sequence"/>
</dbReference>